<evidence type="ECO:0000256" key="1">
    <source>
        <dbReference type="SAM" id="Coils"/>
    </source>
</evidence>
<sequence>MVVTEKVISKELQKRNKKQEEKLKELKEMEAMKAIMKANLDKELKQRIKNGTVENNKIKKHHHKNEKNKKDKNKEIIDSDEDDELVIPTFGEHPGFMPIVMHKLTEHKIKSSELVSKRLESAKDVRNLLWTAVAVAERKLVDTRKGMKIVDKGTQTCLLEFIARMVGGAYTPFAFIKEDSKNFKTHHHHHITSFIYALRKNDIAFLSSGYRKFWREKITEEKFKELEKKVIIN</sequence>
<name>A0A915LYC2_MELJA</name>
<feature type="coiled-coil region" evidence="1">
    <location>
        <begin position="9"/>
        <end position="46"/>
    </location>
</feature>
<evidence type="ECO:0000313" key="4">
    <source>
        <dbReference type="WBParaSite" id="scaffold2112_cov202.g4276"/>
    </source>
</evidence>
<feature type="compositionally biased region" description="Basic residues" evidence="2">
    <location>
        <begin position="58"/>
        <end position="67"/>
    </location>
</feature>
<proteinExistence type="predicted"/>
<keyword evidence="1" id="KW-0175">Coiled coil</keyword>
<accession>A0A915LYC2</accession>
<evidence type="ECO:0000256" key="2">
    <source>
        <dbReference type="SAM" id="MobiDB-lite"/>
    </source>
</evidence>
<organism evidence="3 4">
    <name type="scientific">Meloidogyne javanica</name>
    <name type="common">Root-knot nematode worm</name>
    <dbReference type="NCBI Taxonomy" id="6303"/>
    <lineage>
        <taxon>Eukaryota</taxon>
        <taxon>Metazoa</taxon>
        <taxon>Ecdysozoa</taxon>
        <taxon>Nematoda</taxon>
        <taxon>Chromadorea</taxon>
        <taxon>Rhabditida</taxon>
        <taxon>Tylenchina</taxon>
        <taxon>Tylenchomorpha</taxon>
        <taxon>Tylenchoidea</taxon>
        <taxon>Meloidogynidae</taxon>
        <taxon>Meloidogyninae</taxon>
        <taxon>Meloidogyne</taxon>
        <taxon>Meloidogyne incognita group</taxon>
    </lineage>
</organism>
<feature type="region of interest" description="Disordered" evidence="2">
    <location>
        <begin position="48"/>
        <end position="77"/>
    </location>
</feature>
<feature type="compositionally biased region" description="Basic and acidic residues" evidence="2">
    <location>
        <begin position="68"/>
        <end position="77"/>
    </location>
</feature>
<protein>
    <submittedName>
        <fullName evidence="4">Uncharacterized protein</fullName>
    </submittedName>
</protein>
<dbReference type="Proteomes" id="UP000887561">
    <property type="component" value="Unplaced"/>
</dbReference>
<evidence type="ECO:0000313" key="3">
    <source>
        <dbReference type="Proteomes" id="UP000887561"/>
    </source>
</evidence>
<dbReference type="WBParaSite" id="scaffold2112_cov202.g4276">
    <property type="protein sequence ID" value="scaffold2112_cov202.g4276"/>
    <property type="gene ID" value="scaffold2112_cov202.g4276"/>
</dbReference>
<reference evidence="4" key="1">
    <citation type="submission" date="2022-11" db="UniProtKB">
        <authorList>
            <consortium name="WormBaseParasite"/>
        </authorList>
    </citation>
    <scope>IDENTIFICATION</scope>
</reference>
<keyword evidence="3" id="KW-1185">Reference proteome</keyword>
<dbReference type="AlphaFoldDB" id="A0A915LYC2"/>